<dbReference type="Pfam" id="PF13006">
    <property type="entry name" value="Nterm_IS4"/>
    <property type="match status" value="1"/>
</dbReference>
<dbReference type="EMBL" id="FNIE01000009">
    <property type="protein sequence ID" value="SDO35438.1"/>
    <property type="molecule type" value="Genomic_DNA"/>
</dbReference>
<proteinExistence type="predicted"/>
<dbReference type="AlphaFoldDB" id="A0A1H0IVC3"/>
<accession>A0A1H0IVC3</accession>
<protein>
    <submittedName>
        <fullName evidence="2">Transposase, IS4 family</fullName>
    </submittedName>
</protein>
<gene>
    <name evidence="2" type="ORF">SAMN05216259_109131</name>
</gene>
<organism evidence="2 3">
    <name type="scientific">Actinacidiphila guanduensis</name>
    <dbReference type="NCBI Taxonomy" id="310781"/>
    <lineage>
        <taxon>Bacteria</taxon>
        <taxon>Bacillati</taxon>
        <taxon>Actinomycetota</taxon>
        <taxon>Actinomycetes</taxon>
        <taxon>Kitasatosporales</taxon>
        <taxon>Streptomycetaceae</taxon>
        <taxon>Actinacidiphila</taxon>
    </lineage>
</organism>
<evidence type="ECO:0000259" key="1">
    <source>
        <dbReference type="Pfam" id="PF13006"/>
    </source>
</evidence>
<dbReference type="STRING" id="310781.SAMN05216259_109131"/>
<reference evidence="2 3" key="1">
    <citation type="submission" date="2016-10" db="EMBL/GenBank/DDBJ databases">
        <authorList>
            <person name="de Groot N.N."/>
        </authorList>
    </citation>
    <scope>NUCLEOTIDE SEQUENCE [LARGE SCALE GENOMIC DNA]</scope>
    <source>
        <strain evidence="2 3">CGMCC 4.2022</strain>
    </source>
</reference>
<sequence length="371" mass="39590">MLVETFQPDLMDRLVDDAERRERRRRLLPAQLMMYFVLSMWLFGTSSYEEVLAKLTGGLPEMFQPAEDVATAAAITRARMRLGAEPLKALWGHVAASAARREQPPGGRVFIYESVAMEVPDTAANRAAYAPDGGEPHEGARRTLDVWLSSLTDSRLRVAPVADIAPDRASGVEGIVAQWPRDAFTAPALVVGDGQPISGALWSKLAEAGADQIWRADARVRAAHPLPAERELPDGSYLSTLHLAGPAGHPARGTAVRVVPYAAAAAATTASHPAAPRAPAPAALLVTSFLDPALPAEEITARFEQAVLASADGVGHFVGRVAGPRAVLRSKSPELVHQEIYAMLCTYHSVGHLVAPVHFGARISRVAARGL</sequence>
<evidence type="ECO:0000313" key="2">
    <source>
        <dbReference type="EMBL" id="SDO35438.1"/>
    </source>
</evidence>
<feature type="domain" description="Transposase IS4 N-terminal" evidence="1">
    <location>
        <begin position="2"/>
        <end position="91"/>
    </location>
</feature>
<name>A0A1H0IVC3_9ACTN</name>
<dbReference type="InterPro" id="IPR024473">
    <property type="entry name" value="Transposases_IS4_N"/>
</dbReference>
<keyword evidence="3" id="KW-1185">Reference proteome</keyword>
<dbReference type="Proteomes" id="UP000199341">
    <property type="component" value="Unassembled WGS sequence"/>
</dbReference>
<dbReference type="RefSeq" id="WP_176930357.1">
    <property type="nucleotide sequence ID" value="NZ_FNIE01000009.1"/>
</dbReference>
<evidence type="ECO:0000313" key="3">
    <source>
        <dbReference type="Proteomes" id="UP000199341"/>
    </source>
</evidence>